<proteinExistence type="predicted"/>
<dbReference type="InterPro" id="IPR029063">
    <property type="entry name" value="SAM-dependent_MTases_sf"/>
</dbReference>
<dbReference type="Proteomes" id="UP000184749">
    <property type="component" value="Chromosome"/>
</dbReference>
<keyword evidence="5" id="KW-0808">Transferase</keyword>
<dbReference type="GO" id="GO:0032259">
    <property type="term" value="P:methylation"/>
    <property type="evidence" value="ECO:0007669"/>
    <property type="project" value="UniProtKB-KW"/>
</dbReference>
<dbReference type="OrthoDB" id="9799639at2"/>
<evidence type="ECO:0000256" key="2">
    <source>
        <dbReference type="ARBA" id="ARBA00022946"/>
    </source>
</evidence>
<dbReference type="SUPFAM" id="SSF53335">
    <property type="entry name" value="S-adenosyl-L-methionine-dependent methyltransferases"/>
    <property type="match status" value="1"/>
</dbReference>
<keyword evidence="4" id="KW-0411">Iron-sulfur</keyword>
<dbReference type="PANTHER" id="PTHR13184">
    <property type="entry name" value="37S RIBOSOMAL PROTEIN S22"/>
    <property type="match status" value="1"/>
</dbReference>
<dbReference type="GO" id="GO:0046872">
    <property type="term" value="F:metal ion binding"/>
    <property type="evidence" value="ECO:0007669"/>
    <property type="project" value="UniProtKB-KW"/>
</dbReference>
<dbReference type="RefSeq" id="WP_074066837.1">
    <property type="nucleotide sequence ID" value="NZ_CP017101.1"/>
</dbReference>
<dbReference type="GO" id="GO:0006412">
    <property type="term" value="P:translation"/>
    <property type="evidence" value="ECO:0007669"/>
    <property type="project" value="InterPro"/>
</dbReference>
<dbReference type="PANTHER" id="PTHR13184:SF5">
    <property type="entry name" value="METHYLTRANSFERASE-LIKE PROTEIN 17, MITOCHONDRIAL"/>
    <property type="match status" value="1"/>
</dbReference>
<evidence type="ECO:0000256" key="4">
    <source>
        <dbReference type="ARBA" id="ARBA00023014"/>
    </source>
</evidence>
<keyword evidence="3" id="KW-0408">Iron</keyword>
<keyword evidence="5" id="KW-0489">Methyltransferase</keyword>
<dbReference type="InterPro" id="IPR015324">
    <property type="entry name" value="Ribosomal_Rsm22-like"/>
</dbReference>
<dbReference type="GO" id="GO:0008168">
    <property type="term" value="F:methyltransferase activity"/>
    <property type="evidence" value="ECO:0007669"/>
    <property type="project" value="UniProtKB-KW"/>
</dbReference>
<organism evidence="5 6">
    <name type="scientific">Rhizobium gallicum</name>
    <dbReference type="NCBI Taxonomy" id="56730"/>
    <lineage>
        <taxon>Bacteria</taxon>
        <taxon>Pseudomonadati</taxon>
        <taxon>Pseudomonadota</taxon>
        <taxon>Alphaproteobacteria</taxon>
        <taxon>Hyphomicrobiales</taxon>
        <taxon>Rhizobiaceae</taxon>
        <taxon>Rhizobium/Agrobacterium group</taxon>
        <taxon>Rhizobium</taxon>
    </lineage>
</organism>
<dbReference type="AlphaFoldDB" id="A0A1L5NFD0"/>
<sequence length="324" mass="35648">MELPRILREQVEEMLEGQPLDGLKRAAARLSSRYRQELRDGSFHISDSLAAKAYLAARLPATYAAIRAAYQMISQARPDFAPEYLVDVGAGPGSALWAATDCWPEIKSAVMVEASDAIRNVGRSLSGRLDLQTEWLDGNLIKALPKIAPADLVTIAYVLDEIEPHQIDASIDKLWAMTLDTIVIIEPGTPAGWDRILAARDLLLSKGAHLIAPCPHASDCPLARPDWCHFSRRVARSKMHRLVKDADVPWEDEKYTFIAASRFAGEAPQARIIAPPQGSGGVIRLKLCQSDGTAGERTFSKRDGATFKWARRANWGDGPERDGE</sequence>
<dbReference type="GO" id="GO:0003735">
    <property type="term" value="F:structural constituent of ribosome"/>
    <property type="evidence" value="ECO:0007669"/>
    <property type="project" value="TreeGrafter"/>
</dbReference>
<dbReference type="GO" id="GO:0051536">
    <property type="term" value="F:iron-sulfur cluster binding"/>
    <property type="evidence" value="ECO:0007669"/>
    <property type="project" value="UniProtKB-KW"/>
</dbReference>
<dbReference type="InterPro" id="IPR052571">
    <property type="entry name" value="Mt_RNA_Methyltransferase"/>
</dbReference>
<reference evidence="5 6" key="1">
    <citation type="submission" date="2016-09" db="EMBL/GenBank/DDBJ databases">
        <title>The complete genome sequences of Rhizobium gallicum, symbiovars gallicum and phaseoli, symbionts associated to common bean (Phaseolus vulgaris).</title>
        <authorList>
            <person name="Bustos P."/>
            <person name="Santamaria R.I."/>
            <person name="Perez-Carrascal O.M."/>
            <person name="Juarez S."/>
            <person name="Lozano L."/>
            <person name="Martinez-Flores I."/>
            <person name="Martinez-Romero E."/>
            <person name="Cevallos M."/>
            <person name="Romero D."/>
            <person name="Davila G."/>
            <person name="Gonzalez V."/>
        </authorList>
    </citation>
    <scope>NUCLEOTIDE SEQUENCE [LARGE SCALE GENOMIC DNA]</scope>
    <source>
        <strain evidence="5 6">IE4872</strain>
    </source>
</reference>
<evidence type="ECO:0000256" key="1">
    <source>
        <dbReference type="ARBA" id="ARBA00022723"/>
    </source>
</evidence>
<dbReference type="STRING" id="56730.IE4872_CH00953"/>
<dbReference type="Pfam" id="PF09243">
    <property type="entry name" value="Rsm22"/>
    <property type="match status" value="1"/>
</dbReference>
<accession>A0A1L5NFD0</accession>
<dbReference type="GO" id="GO:0015935">
    <property type="term" value="C:small ribosomal subunit"/>
    <property type="evidence" value="ECO:0007669"/>
    <property type="project" value="TreeGrafter"/>
</dbReference>
<protein>
    <submittedName>
        <fullName evidence="5">Ribosomal RNA methyltransferase protein</fullName>
    </submittedName>
</protein>
<evidence type="ECO:0000256" key="3">
    <source>
        <dbReference type="ARBA" id="ARBA00023004"/>
    </source>
</evidence>
<keyword evidence="1" id="KW-0479">Metal-binding</keyword>
<dbReference type="Gene3D" id="3.40.50.150">
    <property type="entry name" value="Vaccinia Virus protein VP39"/>
    <property type="match status" value="1"/>
</dbReference>
<evidence type="ECO:0000313" key="6">
    <source>
        <dbReference type="Proteomes" id="UP000184749"/>
    </source>
</evidence>
<gene>
    <name evidence="5" type="ORF">IE4872_CH00953</name>
</gene>
<name>A0A1L5NFD0_9HYPH</name>
<dbReference type="EMBL" id="CP017101">
    <property type="protein sequence ID" value="APO66606.1"/>
    <property type="molecule type" value="Genomic_DNA"/>
</dbReference>
<keyword evidence="2" id="KW-0809">Transit peptide</keyword>
<evidence type="ECO:0000313" key="5">
    <source>
        <dbReference type="EMBL" id="APO66606.1"/>
    </source>
</evidence>